<evidence type="ECO:0000256" key="3">
    <source>
        <dbReference type="RuleBase" id="RU000383"/>
    </source>
</evidence>
<feature type="region of interest" description="Disordered" evidence="4">
    <location>
        <begin position="501"/>
        <end position="526"/>
    </location>
</feature>
<dbReference type="PANTHER" id="PTHR10026">
    <property type="entry name" value="CYCLIN"/>
    <property type="match status" value="1"/>
</dbReference>
<keyword evidence="2" id="KW-0862">Zinc</keyword>
<dbReference type="InterPro" id="IPR006671">
    <property type="entry name" value="Cyclin_N"/>
</dbReference>
<dbReference type="InterPro" id="IPR043198">
    <property type="entry name" value="Cyclin/Ssn8"/>
</dbReference>
<keyword evidence="2" id="KW-0479">Metal-binding</keyword>
<evidence type="ECO:0000256" key="2">
    <source>
        <dbReference type="PROSITE-ProRule" id="PRU00042"/>
    </source>
</evidence>
<sequence length="605" mass="68851">MGKNYYIFMRECGMLLDLKKITEASASLLFDRFRRSVPSSGQYCAYTLAAACIYLACKLEEDCRRCGRIVSVCYEILHPNSPALTRGDLYDNLKRSVFLLEQHIIRVMGFRLRLRHPHNYLLHYLRSLIGWLTPGHVRINRLPKVAVTLLQDCYLQPALIDEHPPQYIAASILYIALSYCKIRVNGRKMISRYNIPCGSREKSGNLMRVMNVETNNLCGGVHGRNVMAADIITISPSNFETVQEFTCNICKRTFSRRSSLWNHAKIHSEERFYGCSACGRRFKWKNSLLCHAIFHLKNRHIESFQEIPDLGKRKRPRRRSDQDGWEPGYSGTFDGDNGEGESTQEGNLMDAELPDFEFLENLSQNEVPSQSGSNEAHQTNCGYGIIKAKVVPLPKCADVYNVVPAPQLCRNNSYGMEANEWSSNEPAAPLLKEDLKSQEPMLATKANAFGYPFLTSTPDGQQSKHESAQESCEVFGFPTFSPVDRGQSRAADYHGIRKSFARTDKENQLDNENHLPEAPSDQQQKYEVPDCNAAKPSQSYFQQEEQNGDMQFLPNMSIDPEEKEKENDAYDSMLAPEIYATDLVLTDFDQWLLSQQCTPFKNGEL</sequence>
<dbReference type="STRING" id="70415.A0A5S6QQW0"/>
<dbReference type="SMART" id="SM00355">
    <property type="entry name" value="ZnF_C2H2"/>
    <property type="match status" value="2"/>
</dbReference>
<dbReference type="Pfam" id="PF00134">
    <property type="entry name" value="Cyclin_N"/>
    <property type="match status" value="1"/>
</dbReference>
<dbReference type="Gene3D" id="1.10.472.10">
    <property type="entry name" value="Cyclin-like"/>
    <property type="match status" value="2"/>
</dbReference>
<dbReference type="PROSITE" id="PS50157">
    <property type="entry name" value="ZINC_FINGER_C2H2_2"/>
    <property type="match status" value="2"/>
</dbReference>
<evidence type="ECO:0000256" key="1">
    <source>
        <dbReference type="ARBA" id="ARBA00023127"/>
    </source>
</evidence>
<dbReference type="InterPro" id="IPR048055">
    <property type="entry name" value="Cyclin-Q_first_cyclin_box"/>
</dbReference>
<dbReference type="GO" id="GO:0008270">
    <property type="term" value="F:zinc ion binding"/>
    <property type="evidence" value="ECO:0007669"/>
    <property type="project" value="UniProtKB-KW"/>
</dbReference>
<dbReference type="WBParaSite" id="TMUE_2000009548.1">
    <property type="protein sequence ID" value="TMUE_2000009548.1"/>
    <property type="gene ID" value="WBGene00286973"/>
</dbReference>
<evidence type="ECO:0000313" key="6">
    <source>
        <dbReference type="Proteomes" id="UP000046395"/>
    </source>
</evidence>
<dbReference type="InterPro" id="IPR013087">
    <property type="entry name" value="Znf_C2H2_type"/>
</dbReference>
<dbReference type="SUPFAM" id="SSF57667">
    <property type="entry name" value="beta-beta-alpha zinc fingers"/>
    <property type="match status" value="1"/>
</dbReference>
<dbReference type="Gene3D" id="3.30.160.60">
    <property type="entry name" value="Classic Zinc Finger"/>
    <property type="match status" value="2"/>
</dbReference>
<dbReference type="GO" id="GO:0006357">
    <property type="term" value="P:regulation of transcription by RNA polymerase II"/>
    <property type="evidence" value="ECO:0007669"/>
    <property type="project" value="InterPro"/>
</dbReference>
<dbReference type="CDD" id="cd20534">
    <property type="entry name" value="CYCLIN_CCNM_CCNQ_rpt1"/>
    <property type="match status" value="1"/>
</dbReference>
<feature type="compositionally biased region" description="Basic and acidic residues" evidence="4">
    <location>
        <begin position="501"/>
        <end position="515"/>
    </location>
</feature>
<dbReference type="SUPFAM" id="SSF47954">
    <property type="entry name" value="Cyclin-like"/>
    <property type="match status" value="2"/>
</dbReference>
<evidence type="ECO:0000313" key="7">
    <source>
        <dbReference type="WBParaSite" id="TMUE_2000009548.1"/>
    </source>
</evidence>
<organism evidence="6 7">
    <name type="scientific">Trichuris muris</name>
    <name type="common">Mouse whipworm</name>
    <dbReference type="NCBI Taxonomy" id="70415"/>
    <lineage>
        <taxon>Eukaryota</taxon>
        <taxon>Metazoa</taxon>
        <taxon>Ecdysozoa</taxon>
        <taxon>Nematoda</taxon>
        <taxon>Enoplea</taxon>
        <taxon>Dorylaimia</taxon>
        <taxon>Trichinellida</taxon>
        <taxon>Trichuridae</taxon>
        <taxon>Trichuris</taxon>
    </lineage>
</organism>
<evidence type="ECO:0000259" key="5">
    <source>
        <dbReference type="PROSITE" id="PS50157"/>
    </source>
</evidence>
<dbReference type="PROSITE" id="PS00028">
    <property type="entry name" value="ZINC_FINGER_C2H2_1"/>
    <property type="match status" value="2"/>
</dbReference>
<dbReference type="InterPro" id="IPR036915">
    <property type="entry name" value="Cyclin-like_sf"/>
</dbReference>
<accession>A0A5S6QQW0</accession>
<evidence type="ECO:0000256" key="4">
    <source>
        <dbReference type="SAM" id="MobiDB-lite"/>
    </source>
</evidence>
<feature type="domain" description="C2H2-type" evidence="5">
    <location>
        <begin position="245"/>
        <end position="272"/>
    </location>
</feature>
<name>A0A5S6QQW0_TRIMR</name>
<feature type="region of interest" description="Disordered" evidence="4">
    <location>
        <begin position="311"/>
        <end position="346"/>
    </location>
</feature>
<dbReference type="SMART" id="SM00385">
    <property type="entry name" value="CYCLIN"/>
    <property type="match status" value="1"/>
</dbReference>
<proteinExistence type="inferred from homology"/>
<keyword evidence="2" id="KW-0863">Zinc-finger</keyword>
<dbReference type="AlphaFoldDB" id="A0A5S6QQW0"/>
<feature type="domain" description="C2H2-type" evidence="5">
    <location>
        <begin position="273"/>
        <end position="300"/>
    </location>
</feature>
<keyword evidence="6" id="KW-1185">Reference proteome</keyword>
<dbReference type="InterPro" id="IPR013763">
    <property type="entry name" value="Cyclin-like_dom"/>
</dbReference>
<keyword evidence="1 3" id="KW-0195">Cyclin</keyword>
<protein>
    <submittedName>
        <fullName evidence="7">C2H2-type domain-containing protein</fullName>
    </submittedName>
</protein>
<comment type="similarity">
    <text evidence="3">Belongs to the cyclin family.</text>
</comment>
<dbReference type="Proteomes" id="UP000046395">
    <property type="component" value="Unassembled WGS sequence"/>
</dbReference>
<dbReference type="InterPro" id="IPR036236">
    <property type="entry name" value="Znf_C2H2_sf"/>
</dbReference>
<dbReference type="GO" id="GO:0016538">
    <property type="term" value="F:cyclin-dependent protein serine/threonine kinase regulator activity"/>
    <property type="evidence" value="ECO:0007669"/>
    <property type="project" value="InterPro"/>
</dbReference>
<reference evidence="7" key="1">
    <citation type="submission" date="2019-12" db="UniProtKB">
        <authorList>
            <consortium name="WormBaseParasite"/>
        </authorList>
    </citation>
    <scope>IDENTIFICATION</scope>
</reference>